<evidence type="ECO:0000256" key="2">
    <source>
        <dbReference type="ARBA" id="ARBA00022448"/>
    </source>
</evidence>
<dbReference type="FunFam" id="1.10.287.70:FF:000181">
    <property type="entry name" value="Cyclic nucleotide-gated potassium channel mll3241"/>
    <property type="match status" value="1"/>
</dbReference>
<gene>
    <name evidence="21" type="ORF">DCO16_03220</name>
</gene>
<comment type="similarity">
    <text evidence="18">Belongs to the potassium channel family.</text>
</comment>
<feature type="transmembrane region" description="Helical" evidence="19">
    <location>
        <begin position="20"/>
        <end position="38"/>
    </location>
</feature>
<keyword evidence="6 19" id="KW-0812">Transmembrane</keyword>
<keyword evidence="2" id="KW-0813">Transport</keyword>
<keyword evidence="9" id="KW-0851">Voltage-gated channel</keyword>
<evidence type="ECO:0000256" key="17">
    <source>
        <dbReference type="ARBA" id="ARBA00058429"/>
    </source>
</evidence>
<dbReference type="Gene3D" id="1.10.287.70">
    <property type="match status" value="1"/>
</dbReference>
<dbReference type="Proteomes" id="UP000500806">
    <property type="component" value="Chromosome"/>
</dbReference>
<evidence type="ECO:0000256" key="13">
    <source>
        <dbReference type="ARBA" id="ARBA00023136"/>
    </source>
</evidence>
<dbReference type="Gene3D" id="2.60.120.10">
    <property type="entry name" value="Jelly Rolls"/>
    <property type="match status" value="1"/>
</dbReference>
<keyword evidence="15" id="KW-1071">Ligand-gated ion channel</keyword>
<evidence type="ECO:0000256" key="9">
    <source>
        <dbReference type="ARBA" id="ARBA00022882"/>
    </source>
</evidence>
<dbReference type="AlphaFoldDB" id="A0A6M9Q1P2"/>
<evidence type="ECO:0000256" key="11">
    <source>
        <dbReference type="ARBA" id="ARBA00022989"/>
    </source>
</evidence>
<dbReference type="Pfam" id="PF00520">
    <property type="entry name" value="Ion_trans"/>
    <property type="match status" value="1"/>
</dbReference>
<evidence type="ECO:0000313" key="21">
    <source>
        <dbReference type="EMBL" id="QKM62173.1"/>
    </source>
</evidence>
<evidence type="ECO:0000256" key="18">
    <source>
        <dbReference type="ARBA" id="ARBA00060926"/>
    </source>
</evidence>
<evidence type="ECO:0000256" key="14">
    <source>
        <dbReference type="ARBA" id="ARBA00023149"/>
    </source>
</evidence>
<evidence type="ECO:0000256" key="15">
    <source>
        <dbReference type="ARBA" id="ARBA00023286"/>
    </source>
</evidence>
<dbReference type="SUPFAM" id="SSF81324">
    <property type="entry name" value="Voltage-gated potassium channels"/>
    <property type="match status" value="1"/>
</dbReference>
<dbReference type="CDD" id="cd00038">
    <property type="entry name" value="CAP_ED"/>
    <property type="match status" value="1"/>
</dbReference>
<organism evidence="21 22">
    <name type="scientific">Polynucleobacter antarcticus</name>
    <dbReference type="NCBI Taxonomy" id="1743162"/>
    <lineage>
        <taxon>Bacteria</taxon>
        <taxon>Pseudomonadati</taxon>
        <taxon>Pseudomonadota</taxon>
        <taxon>Betaproteobacteria</taxon>
        <taxon>Burkholderiales</taxon>
        <taxon>Burkholderiaceae</taxon>
        <taxon>Polynucleobacter</taxon>
    </lineage>
</organism>
<feature type="transmembrane region" description="Helical" evidence="19">
    <location>
        <begin position="193"/>
        <end position="214"/>
    </location>
</feature>
<keyword evidence="3" id="KW-1003">Cell membrane</keyword>
<keyword evidence="11 19" id="KW-1133">Transmembrane helix</keyword>
<feature type="transmembrane region" description="Helical" evidence="19">
    <location>
        <begin position="130"/>
        <end position="153"/>
    </location>
</feature>
<keyword evidence="4" id="KW-0633">Potassium transport</keyword>
<dbReference type="PRINTS" id="PR00169">
    <property type="entry name" value="KCHANNEL"/>
</dbReference>
<keyword evidence="22" id="KW-1185">Reference proteome</keyword>
<dbReference type="GO" id="GO:0030552">
    <property type="term" value="F:cAMP binding"/>
    <property type="evidence" value="ECO:0007669"/>
    <property type="project" value="UniProtKB-KW"/>
</dbReference>
<dbReference type="PANTHER" id="PTHR11537">
    <property type="entry name" value="VOLTAGE-GATED POTASSIUM CHANNEL"/>
    <property type="match status" value="1"/>
</dbReference>
<evidence type="ECO:0000256" key="4">
    <source>
        <dbReference type="ARBA" id="ARBA00022538"/>
    </source>
</evidence>
<dbReference type="InterPro" id="IPR014710">
    <property type="entry name" value="RmlC-like_jellyroll"/>
</dbReference>
<evidence type="ECO:0000256" key="1">
    <source>
        <dbReference type="ARBA" id="ARBA00004651"/>
    </source>
</evidence>
<dbReference type="PROSITE" id="PS50042">
    <property type="entry name" value="CNMP_BINDING_3"/>
    <property type="match status" value="1"/>
</dbReference>
<dbReference type="GO" id="GO:0005249">
    <property type="term" value="F:voltage-gated potassium channel activity"/>
    <property type="evidence" value="ECO:0007669"/>
    <property type="project" value="InterPro"/>
</dbReference>
<keyword evidence="16" id="KW-0407">Ion channel</keyword>
<keyword evidence="14" id="KW-0114">cAMP</keyword>
<sequence>MTDLSFHHSPDIKLSDRQVIYFALNGQLPAFSGNYLVTRNIKARYSKLQSFISSILVISILLAASTRIFQSEAWSILWIADNVKFLLIPILFIFILEYLLRLWTAPDSCPDLPENNAEFEQYIRTHHYRLFYGISFLGLIDLLVILSGLFTLISGNSSAWEGYLIVFALLKLSRYIHGIEIIAAVLKKERQILSATFITLAILIVILSTILYLVERNVQPEVFNSIPSALWWGIVTMTTTGYGDIIPMTSIGRVIGGVAMLVGIGTLAIPAGILASGFAYELKHREQLNNWHIISNLELFAGLDANCIKDITHYLKAEVLPAGATVFKKHSAPDAIYFIADGEVEIQIFPKPPTPIRLRSGDVFGEAGLLENRKRNASIKTTQNSRFLVLDLHDFHTLISKHVDLKNKIESINNLRKSSSPDSN</sequence>
<dbReference type="InterPro" id="IPR028325">
    <property type="entry name" value="VG_K_chnl"/>
</dbReference>
<dbReference type="GO" id="GO:0008076">
    <property type="term" value="C:voltage-gated potassium channel complex"/>
    <property type="evidence" value="ECO:0007669"/>
    <property type="project" value="InterPro"/>
</dbReference>
<evidence type="ECO:0000256" key="5">
    <source>
        <dbReference type="ARBA" id="ARBA00022566"/>
    </source>
</evidence>
<dbReference type="InterPro" id="IPR005821">
    <property type="entry name" value="Ion_trans_dom"/>
</dbReference>
<evidence type="ECO:0000259" key="20">
    <source>
        <dbReference type="PROSITE" id="PS50042"/>
    </source>
</evidence>
<dbReference type="KEGG" id="pani:DCO16_03220"/>
<dbReference type="GO" id="GO:0001508">
    <property type="term" value="P:action potential"/>
    <property type="evidence" value="ECO:0007669"/>
    <property type="project" value="TreeGrafter"/>
</dbReference>
<feature type="transmembrane region" description="Helical" evidence="19">
    <location>
        <begin position="165"/>
        <end position="186"/>
    </location>
</feature>
<dbReference type="InterPro" id="IPR018490">
    <property type="entry name" value="cNMP-bd_dom_sf"/>
</dbReference>
<feature type="transmembrane region" description="Helical" evidence="19">
    <location>
        <begin position="258"/>
        <end position="280"/>
    </location>
</feature>
<dbReference type="SUPFAM" id="SSF51206">
    <property type="entry name" value="cAMP-binding domain-like"/>
    <property type="match status" value="1"/>
</dbReference>
<evidence type="ECO:0000256" key="3">
    <source>
        <dbReference type="ARBA" id="ARBA00022475"/>
    </source>
</evidence>
<evidence type="ECO:0000256" key="10">
    <source>
        <dbReference type="ARBA" id="ARBA00022958"/>
    </source>
</evidence>
<accession>A0A6M9Q1P2</accession>
<keyword evidence="13 19" id="KW-0472">Membrane</keyword>
<evidence type="ECO:0000256" key="8">
    <source>
        <dbReference type="ARBA" id="ARBA00022826"/>
    </source>
</evidence>
<name>A0A6M9Q1P2_9BURK</name>
<evidence type="ECO:0000256" key="12">
    <source>
        <dbReference type="ARBA" id="ARBA00023065"/>
    </source>
</evidence>
<feature type="transmembrane region" description="Helical" evidence="19">
    <location>
        <begin position="229"/>
        <end position="246"/>
    </location>
</feature>
<comment type="function">
    <text evidence="17">Cyclic nucleotide-regulated potassium channel activated by cAMP.</text>
</comment>
<keyword evidence="10" id="KW-0630">Potassium</keyword>
<feature type="transmembrane region" description="Helical" evidence="19">
    <location>
        <begin position="50"/>
        <end position="69"/>
    </location>
</feature>
<reference evidence="21 22" key="1">
    <citation type="submission" date="2018-04" db="EMBL/GenBank/DDBJ databases">
        <title>Polynucleobacter sp. LimPoW16 genome.</title>
        <authorList>
            <person name="Hahn M.W."/>
        </authorList>
    </citation>
    <scope>NUCLEOTIDE SEQUENCE [LARGE SCALE GENOMIC DNA]</scope>
    <source>
        <strain evidence="21 22">LimPoW16</strain>
    </source>
</reference>
<dbReference type="SMART" id="SM00100">
    <property type="entry name" value="cNMP"/>
    <property type="match status" value="1"/>
</dbReference>
<proteinExistence type="inferred from homology"/>
<evidence type="ECO:0000256" key="19">
    <source>
        <dbReference type="SAM" id="Phobius"/>
    </source>
</evidence>
<dbReference type="EMBL" id="CP028941">
    <property type="protein sequence ID" value="QKM62173.1"/>
    <property type="molecule type" value="Genomic_DNA"/>
</dbReference>
<evidence type="ECO:0000256" key="6">
    <source>
        <dbReference type="ARBA" id="ARBA00022692"/>
    </source>
</evidence>
<evidence type="ECO:0000256" key="7">
    <source>
        <dbReference type="ARBA" id="ARBA00022741"/>
    </source>
</evidence>
<keyword evidence="12" id="KW-0406">Ion transport</keyword>
<keyword evidence="7" id="KW-0547">Nucleotide-binding</keyword>
<feature type="domain" description="Cyclic nucleotide-binding" evidence="20">
    <location>
        <begin position="299"/>
        <end position="408"/>
    </location>
</feature>
<protein>
    <recommendedName>
        <fullName evidence="20">Cyclic nucleotide-binding domain-containing protein</fullName>
    </recommendedName>
</protein>
<dbReference type="Gene3D" id="1.20.120.350">
    <property type="entry name" value="Voltage-gated potassium channels. Chain C"/>
    <property type="match status" value="1"/>
</dbReference>
<feature type="transmembrane region" description="Helical" evidence="19">
    <location>
        <begin position="75"/>
        <end position="96"/>
    </location>
</feature>
<dbReference type="InterPro" id="IPR000595">
    <property type="entry name" value="cNMP-bd_dom"/>
</dbReference>
<keyword evidence="5" id="KW-0116">cAMP-binding</keyword>
<dbReference type="RefSeq" id="WP_173942323.1">
    <property type="nucleotide sequence ID" value="NZ_CBCSCD010000003.1"/>
</dbReference>
<dbReference type="Pfam" id="PF00027">
    <property type="entry name" value="cNMP_binding"/>
    <property type="match status" value="1"/>
</dbReference>
<dbReference type="PANTHER" id="PTHR11537:SF254">
    <property type="entry name" value="POTASSIUM VOLTAGE-GATED CHANNEL PROTEIN SHAB"/>
    <property type="match status" value="1"/>
</dbReference>
<dbReference type="InterPro" id="IPR027359">
    <property type="entry name" value="Volt_channel_dom_sf"/>
</dbReference>
<comment type="subcellular location">
    <subcellularLocation>
        <location evidence="1">Cell membrane</location>
        <topology evidence="1">Multi-pass membrane protein</topology>
    </subcellularLocation>
</comment>
<evidence type="ECO:0000256" key="16">
    <source>
        <dbReference type="ARBA" id="ARBA00023303"/>
    </source>
</evidence>
<keyword evidence="8" id="KW-0631">Potassium channel</keyword>
<evidence type="ECO:0000313" key="22">
    <source>
        <dbReference type="Proteomes" id="UP000500806"/>
    </source>
</evidence>
<dbReference type="Gene3D" id="1.20.5.110">
    <property type="match status" value="1"/>
</dbReference>